<dbReference type="AlphaFoldDB" id="A0A0K8R3Z2"/>
<sequence length="119" mass="13036">MFGHHRNSNKLETSITRSKGFGLIVSKPTGPFPSTPKFYNGKSHEGDFGPCLINLPDVEFFVLLYGFLNLVGAKPAGAATLYRVGHLDSLASQLGYHVADEGKYFVRNRLDPAGRLHST</sequence>
<proteinExistence type="evidence at transcript level"/>
<name>A0A0K8R3Z2_IXORI</name>
<accession>A0A0K8R3Z2</accession>
<protein>
    <submittedName>
        <fullName evidence="1">Putative dna replication licensing factor mcm7 component</fullName>
    </submittedName>
</protein>
<reference evidence="1" key="1">
    <citation type="submission" date="2012-12" db="EMBL/GenBank/DDBJ databases">
        <title>Identification and characterization of a phenylalanine ammonia-lyase gene family in Isatis indigotica Fort.</title>
        <authorList>
            <person name="Liu Q."/>
            <person name="Chen J."/>
            <person name="Zhou X."/>
            <person name="Di P."/>
            <person name="Xiao Y."/>
            <person name="Xuan H."/>
            <person name="Zhang L."/>
            <person name="Chen W."/>
        </authorList>
    </citation>
    <scope>NUCLEOTIDE SEQUENCE</scope>
    <source>
        <tissue evidence="1">Salivary gland</tissue>
    </source>
</reference>
<organism evidence="1">
    <name type="scientific">Ixodes ricinus</name>
    <name type="common">Common tick</name>
    <name type="synonym">Acarus ricinus</name>
    <dbReference type="NCBI Taxonomy" id="34613"/>
    <lineage>
        <taxon>Eukaryota</taxon>
        <taxon>Metazoa</taxon>
        <taxon>Ecdysozoa</taxon>
        <taxon>Arthropoda</taxon>
        <taxon>Chelicerata</taxon>
        <taxon>Arachnida</taxon>
        <taxon>Acari</taxon>
        <taxon>Parasitiformes</taxon>
        <taxon>Ixodida</taxon>
        <taxon>Ixodoidea</taxon>
        <taxon>Ixodidae</taxon>
        <taxon>Ixodinae</taxon>
        <taxon>Ixodes</taxon>
    </lineage>
</organism>
<evidence type="ECO:0000313" key="1">
    <source>
        <dbReference type="EMBL" id="JAA65877.1"/>
    </source>
</evidence>
<dbReference type="EMBL" id="GADI01007931">
    <property type="protein sequence ID" value="JAA65877.1"/>
    <property type="molecule type" value="mRNA"/>
</dbReference>